<dbReference type="InterPro" id="IPR024072">
    <property type="entry name" value="DHFR-like_dom_sf"/>
</dbReference>
<reference evidence="2 3" key="1">
    <citation type="submission" date="2020-08" db="EMBL/GenBank/DDBJ databases">
        <title>Genomic Encyclopedia of Type Strains, Phase IV (KMG-V): Genome sequencing to study the core and pangenomes of soil and plant-associated prokaryotes.</title>
        <authorList>
            <person name="Whitman W."/>
        </authorList>
    </citation>
    <scope>NUCLEOTIDE SEQUENCE [LARGE SCALE GENOMIC DNA]</scope>
    <source>
        <strain evidence="2 3">X5P2</strain>
    </source>
</reference>
<evidence type="ECO:0000313" key="3">
    <source>
        <dbReference type="Proteomes" id="UP000535182"/>
    </source>
</evidence>
<dbReference type="RefSeq" id="WP_183978773.1">
    <property type="nucleotide sequence ID" value="NZ_JACHEB010000008.1"/>
</dbReference>
<dbReference type="InterPro" id="IPR050765">
    <property type="entry name" value="Riboflavin_Biosynth_HTPR"/>
</dbReference>
<feature type="domain" description="Bacterial bifunctional deaminase-reductase C-terminal" evidence="1">
    <location>
        <begin position="3"/>
        <end position="158"/>
    </location>
</feature>
<proteinExistence type="predicted"/>
<keyword evidence="3" id="KW-1185">Reference proteome</keyword>
<evidence type="ECO:0000313" key="2">
    <source>
        <dbReference type="EMBL" id="MBB5329860.1"/>
    </source>
</evidence>
<dbReference type="Pfam" id="PF01872">
    <property type="entry name" value="RibD_C"/>
    <property type="match status" value="1"/>
</dbReference>
<dbReference type="PANTHER" id="PTHR38011:SF11">
    <property type="entry name" value="2,5-DIAMINO-6-RIBOSYLAMINO-4(3H)-PYRIMIDINONE 5'-PHOSPHATE REDUCTASE"/>
    <property type="match status" value="1"/>
</dbReference>
<accession>A0A9X0U5B4</accession>
<dbReference type="Gene3D" id="3.40.430.10">
    <property type="entry name" value="Dihydrofolate Reductase, subunit A"/>
    <property type="match status" value="1"/>
</dbReference>
<dbReference type="EMBL" id="JACHEB010000008">
    <property type="protein sequence ID" value="MBB5329860.1"/>
    <property type="molecule type" value="Genomic_DNA"/>
</dbReference>
<dbReference type="GO" id="GO:0008703">
    <property type="term" value="F:5-amino-6-(5-phosphoribosylamino)uracil reductase activity"/>
    <property type="evidence" value="ECO:0007669"/>
    <property type="project" value="InterPro"/>
</dbReference>
<dbReference type="AlphaFoldDB" id="A0A9X0U5B4"/>
<name>A0A9X0U5B4_9BACT</name>
<dbReference type="InterPro" id="IPR002734">
    <property type="entry name" value="RibDG_C"/>
</dbReference>
<organism evidence="2 3">
    <name type="scientific">Tunturiibacter gelidiferens</name>
    <dbReference type="NCBI Taxonomy" id="3069689"/>
    <lineage>
        <taxon>Bacteria</taxon>
        <taxon>Pseudomonadati</taxon>
        <taxon>Acidobacteriota</taxon>
        <taxon>Terriglobia</taxon>
        <taxon>Terriglobales</taxon>
        <taxon>Acidobacteriaceae</taxon>
        <taxon>Tunturiibacter</taxon>
    </lineage>
</organism>
<protein>
    <submittedName>
        <fullName evidence="2">Dihydrofolate reductase</fullName>
    </submittedName>
</protein>
<dbReference type="GO" id="GO:0009231">
    <property type="term" value="P:riboflavin biosynthetic process"/>
    <property type="evidence" value="ECO:0007669"/>
    <property type="project" value="InterPro"/>
</dbReference>
<sequence>MKISVFCGVSVDGFLARPDHSLDFLDAGEQEPHGFDEFYGSVDVIVIGRKTFEVVLTFGGWPYGKKPVVVLSSGVFNFSSVKGGVVEQMSGEPAEIVAKLKDRGFKHAYVDGGITIQRFLAAGLVDRMVITRVPILIGAGIPLFGPAPRDISLRHVATRCYKGGLVQSEYELDRDLRTDGVR</sequence>
<dbReference type="PANTHER" id="PTHR38011">
    <property type="entry name" value="DIHYDROFOLATE REDUCTASE FAMILY PROTEIN (AFU_ORTHOLOGUE AFUA_8G06820)"/>
    <property type="match status" value="1"/>
</dbReference>
<gene>
    <name evidence="2" type="ORF">HDF14_003489</name>
</gene>
<dbReference type="Proteomes" id="UP000535182">
    <property type="component" value="Unassembled WGS sequence"/>
</dbReference>
<comment type="caution">
    <text evidence="2">The sequence shown here is derived from an EMBL/GenBank/DDBJ whole genome shotgun (WGS) entry which is preliminary data.</text>
</comment>
<evidence type="ECO:0000259" key="1">
    <source>
        <dbReference type="Pfam" id="PF01872"/>
    </source>
</evidence>
<dbReference type="SUPFAM" id="SSF53597">
    <property type="entry name" value="Dihydrofolate reductase-like"/>
    <property type="match status" value="1"/>
</dbReference>